<dbReference type="VEuPathDB" id="FungiDB:PGTG_11342"/>
<dbReference type="HOGENOM" id="CLU_2237923_0_0_1"/>
<accession>E3KLJ8</accession>
<dbReference type="RefSeq" id="XP_003329592.1">
    <property type="nucleotide sequence ID" value="XM_003329544.1"/>
</dbReference>
<reference key="1">
    <citation type="submission" date="2007-01" db="EMBL/GenBank/DDBJ databases">
        <title>The Genome Sequence of Puccinia graminis f. sp. tritici Strain CRL 75-36-700-3.</title>
        <authorList>
            <consortium name="The Broad Institute Genome Sequencing Platform"/>
            <person name="Birren B."/>
            <person name="Lander E."/>
            <person name="Galagan J."/>
            <person name="Nusbaum C."/>
            <person name="Devon K."/>
            <person name="Cuomo C."/>
            <person name="Jaffe D."/>
            <person name="Butler J."/>
            <person name="Alvarez P."/>
            <person name="Gnerre S."/>
            <person name="Grabherr M."/>
            <person name="Mauceli E."/>
            <person name="Brockman W."/>
            <person name="Young S."/>
            <person name="LaButti K."/>
            <person name="Sykes S."/>
            <person name="DeCaprio D."/>
            <person name="Crawford M."/>
            <person name="Koehrsen M."/>
            <person name="Engels R."/>
            <person name="Montgomery P."/>
            <person name="Pearson M."/>
            <person name="Howarth C."/>
            <person name="Larson L."/>
            <person name="White J."/>
            <person name="Zeng Q."/>
            <person name="Kodira C."/>
            <person name="Yandava C."/>
            <person name="Alvarado L."/>
            <person name="O'Leary S."/>
            <person name="Szabo L."/>
            <person name="Dean R."/>
            <person name="Schein J."/>
        </authorList>
    </citation>
    <scope>NUCLEOTIDE SEQUENCE</scope>
    <source>
        <strain>CRL 75-36-700-3</strain>
    </source>
</reference>
<proteinExistence type="predicted"/>
<dbReference type="EMBL" id="DS178293">
    <property type="protein sequence ID" value="EFP85173.1"/>
    <property type="molecule type" value="Genomic_DNA"/>
</dbReference>
<dbReference type="InParanoid" id="E3KLJ8"/>
<dbReference type="GeneID" id="10527155"/>
<reference evidence="2" key="2">
    <citation type="journal article" date="2011" name="Proc. Natl. Acad. Sci. U.S.A.">
        <title>Obligate biotrophy features unraveled by the genomic analysis of rust fungi.</title>
        <authorList>
            <person name="Duplessis S."/>
            <person name="Cuomo C.A."/>
            <person name="Lin Y.-C."/>
            <person name="Aerts A."/>
            <person name="Tisserant E."/>
            <person name="Veneault-Fourrey C."/>
            <person name="Joly D.L."/>
            <person name="Hacquard S."/>
            <person name="Amselem J."/>
            <person name="Cantarel B.L."/>
            <person name="Chiu R."/>
            <person name="Coutinho P.M."/>
            <person name="Feau N."/>
            <person name="Field M."/>
            <person name="Frey P."/>
            <person name="Gelhaye E."/>
            <person name="Goldberg J."/>
            <person name="Grabherr M.G."/>
            <person name="Kodira C.D."/>
            <person name="Kohler A."/>
            <person name="Kuees U."/>
            <person name="Lindquist E.A."/>
            <person name="Lucas S.M."/>
            <person name="Mago R."/>
            <person name="Mauceli E."/>
            <person name="Morin E."/>
            <person name="Murat C."/>
            <person name="Pangilinan J.L."/>
            <person name="Park R."/>
            <person name="Pearson M."/>
            <person name="Quesneville H."/>
            <person name="Rouhier N."/>
            <person name="Sakthikumar S."/>
            <person name="Salamov A.A."/>
            <person name="Schmutz J."/>
            <person name="Selles B."/>
            <person name="Shapiro H."/>
            <person name="Tanguay P."/>
            <person name="Tuskan G.A."/>
            <person name="Henrissat B."/>
            <person name="Van de Peer Y."/>
            <person name="Rouze P."/>
            <person name="Ellis J.G."/>
            <person name="Dodds P.N."/>
            <person name="Schein J.E."/>
            <person name="Zhong S."/>
            <person name="Hamelin R.C."/>
            <person name="Grigoriev I.V."/>
            <person name="Szabo L.J."/>
            <person name="Martin F."/>
        </authorList>
    </citation>
    <scope>NUCLEOTIDE SEQUENCE [LARGE SCALE GENOMIC DNA]</scope>
    <source>
        <strain evidence="2">CRL 75-36-700-3 / race SCCL</strain>
    </source>
</reference>
<evidence type="ECO:0000313" key="1">
    <source>
        <dbReference type="EMBL" id="EFP85173.1"/>
    </source>
</evidence>
<dbReference type="AlphaFoldDB" id="E3KLJ8"/>
<evidence type="ECO:0000313" key="2">
    <source>
        <dbReference type="Proteomes" id="UP000008783"/>
    </source>
</evidence>
<protein>
    <submittedName>
        <fullName evidence="1">Uncharacterized protein</fullName>
    </submittedName>
</protein>
<sequence length="105" mass="12039">MATEVVRESKILLTPDNYALWLLPMKAKLHKAKSLTIVTGIHTCPDPETDKENTKLYVKLNKDAVRLKSGCENPFAEWRRVWWSCKLCPSILSDNKTHQAQLGKF</sequence>
<gene>
    <name evidence="1" type="ORF">PGTG_11342</name>
</gene>
<dbReference type="KEGG" id="pgr:PGTG_11342"/>
<dbReference type="OrthoDB" id="2498930at2759"/>
<organism evidence="1 2">
    <name type="scientific">Puccinia graminis f. sp. tritici (strain CRL 75-36-700-3 / race SCCL)</name>
    <name type="common">Black stem rust fungus</name>
    <dbReference type="NCBI Taxonomy" id="418459"/>
    <lineage>
        <taxon>Eukaryota</taxon>
        <taxon>Fungi</taxon>
        <taxon>Dikarya</taxon>
        <taxon>Basidiomycota</taxon>
        <taxon>Pucciniomycotina</taxon>
        <taxon>Pucciniomycetes</taxon>
        <taxon>Pucciniales</taxon>
        <taxon>Pucciniaceae</taxon>
        <taxon>Puccinia</taxon>
    </lineage>
</organism>
<dbReference type="Proteomes" id="UP000008783">
    <property type="component" value="Unassembled WGS sequence"/>
</dbReference>
<keyword evidence="2" id="KW-1185">Reference proteome</keyword>
<name>E3KLJ8_PUCGT</name>